<dbReference type="AlphaFoldDB" id="A0A6J8E7L4"/>
<evidence type="ECO:0000256" key="1">
    <source>
        <dbReference type="SAM" id="MobiDB-lite"/>
    </source>
</evidence>
<sequence>MSSPRFAQSNGLAERSVQTIKNMLKNQKTNIILYCHIEQHRLLMVTARQNFLMGRKLRTLLPVAPKTLVPKLPNTRELLKKEDECKFKQKQYYDRRHRTRPFSKSGKTPGSQHLFTIESEEPTSPDEACQTNIPYVRVQDKIEYELLLHWKKLCEENVQDINKELELIRQGEKRLVQLKRKDSEVYPDYRAKIKQLQICKSDVENLAKRFPYCIKREGNVFIPLSRQECLNKLYCCLQKRFSKTRKHAKLDLNTHIQRRFGSFFEKYAFSEMKRKYFRKYFQKLGIETENLTPDLMVMDKKHRAKTIKIVIHDRIFAFKHMLGVPVLSRINEVPEILRPRPALSLLTRSNRRSTNILRKTYTISKSGLICKPDGDLTNTGHSEKSAATNSLEVNKQPSNAIIDYFVNRKLNTSEGYPVFAEDSDHCLQDETPMTKSFCRSPSGQDCNHCKEKVPAETFNDDHCIRSKQTETECPFGPVSIVDNKHCTIIGGQTKPKCLPQSSPIYSENICVQKESSRSENSCNTRYVAIDCDCLPNHQNKQKTKMSTTEPQAELTILEKPCSLTSFSVDTSSLIKRPTTNLLDIPCRPTSIEIDANFANQKRTKTSTTSEIDNSTQSGNAGHKMSDAHCLVENLTNHEIPCHETSAILDTRLITESGKLYDLKTADDTASDNHNEQIKPESNDRLMFSRGAALPRISSNLSQKSTEEIQCIVEGHAMKKRPQSVPDSKCNKTYVIPLLKITRELPPVVTQKVIKPVKSQCKQRGFDLETTYLEKKSSKDHTVYKNHQKTRPNSPVKRVRRICRTPHHVDILYSSEEKDNDSVREKPNPPLPPIKGKKDQNQTKLKKNH</sequence>
<feature type="region of interest" description="Disordered" evidence="1">
    <location>
        <begin position="601"/>
        <end position="623"/>
    </location>
</feature>
<dbReference type="EMBL" id="CACVKT020008715">
    <property type="protein sequence ID" value="CAC5416849.1"/>
    <property type="molecule type" value="Genomic_DNA"/>
</dbReference>
<dbReference type="OrthoDB" id="10478678at2759"/>
<evidence type="ECO:0008006" key="4">
    <source>
        <dbReference type="Google" id="ProtNLM"/>
    </source>
</evidence>
<proteinExistence type="predicted"/>
<evidence type="ECO:0000313" key="3">
    <source>
        <dbReference type="Proteomes" id="UP000507470"/>
    </source>
</evidence>
<accession>A0A6J8E7L4</accession>
<feature type="region of interest" description="Disordered" evidence="1">
    <location>
        <begin position="777"/>
        <end position="796"/>
    </location>
</feature>
<gene>
    <name evidence="2" type="ORF">MCOR_49428</name>
</gene>
<feature type="compositionally biased region" description="Basic and acidic residues" evidence="1">
    <location>
        <begin position="812"/>
        <end position="826"/>
    </location>
</feature>
<reference evidence="2 3" key="1">
    <citation type="submission" date="2020-06" db="EMBL/GenBank/DDBJ databases">
        <authorList>
            <person name="Li R."/>
            <person name="Bekaert M."/>
        </authorList>
    </citation>
    <scope>NUCLEOTIDE SEQUENCE [LARGE SCALE GENOMIC DNA]</scope>
    <source>
        <strain evidence="3">wild</strain>
    </source>
</reference>
<protein>
    <recommendedName>
        <fullName evidence="4">Integrase catalytic domain-containing protein</fullName>
    </recommendedName>
</protein>
<evidence type="ECO:0000313" key="2">
    <source>
        <dbReference type="EMBL" id="CAC5416849.1"/>
    </source>
</evidence>
<feature type="compositionally biased region" description="Polar residues" evidence="1">
    <location>
        <begin position="601"/>
        <end position="619"/>
    </location>
</feature>
<keyword evidence="3" id="KW-1185">Reference proteome</keyword>
<organism evidence="2 3">
    <name type="scientific">Mytilus coruscus</name>
    <name type="common">Sea mussel</name>
    <dbReference type="NCBI Taxonomy" id="42192"/>
    <lineage>
        <taxon>Eukaryota</taxon>
        <taxon>Metazoa</taxon>
        <taxon>Spiralia</taxon>
        <taxon>Lophotrochozoa</taxon>
        <taxon>Mollusca</taxon>
        <taxon>Bivalvia</taxon>
        <taxon>Autobranchia</taxon>
        <taxon>Pteriomorphia</taxon>
        <taxon>Mytilida</taxon>
        <taxon>Mytiloidea</taxon>
        <taxon>Mytilidae</taxon>
        <taxon>Mytilinae</taxon>
        <taxon>Mytilus</taxon>
    </lineage>
</organism>
<feature type="region of interest" description="Disordered" evidence="1">
    <location>
        <begin position="812"/>
        <end position="848"/>
    </location>
</feature>
<dbReference type="Proteomes" id="UP000507470">
    <property type="component" value="Unassembled WGS sequence"/>
</dbReference>
<name>A0A6J8E7L4_MYTCO</name>